<name>A0A5B9QBI1_9BACT</name>
<gene>
    <name evidence="3" type="primary">yteT</name>
    <name evidence="3" type="ORF">Pr1d_36100</name>
</gene>
<reference evidence="3 4" key="1">
    <citation type="submission" date="2019-08" db="EMBL/GenBank/DDBJ databases">
        <title>Deep-cultivation of Planctomycetes and their phenomic and genomic characterization uncovers novel biology.</title>
        <authorList>
            <person name="Wiegand S."/>
            <person name="Jogler M."/>
            <person name="Boedeker C."/>
            <person name="Pinto D."/>
            <person name="Vollmers J."/>
            <person name="Rivas-Marin E."/>
            <person name="Kohn T."/>
            <person name="Peeters S.H."/>
            <person name="Heuer A."/>
            <person name="Rast P."/>
            <person name="Oberbeckmann S."/>
            <person name="Bunk B."/>
            <person name="Jeske O."/>
            <person name="Meyerdierks A."/>
            <person name="Storesund J.E."/>
            <person name="Kallscheuer N."/>
            <person name="Luecker S."/>
            <person name="Lage O.M."/>
            <person name="Pohl T."/>
            <person name="Merkel B.J."/>
            <person name="Hornburger P."/>
            <person name="Mueller R.-W."/>
            <person name="Bruemmer F."/>
            <person name="Labrenz M."/>
            <person name="Spormann A.M."/>
            <person name="Op den Camp H."/>
            <person name="Overmann J."/>
            <person name="Amann R."/>
            <person name="Jetten M.S.M."/>
            <person name="Mascher T."/>
            <person name="Medema M.H."/>
            <person name="Devos D.P."/>
            <person name="Kaster A.-K."/>
            <person name="Ovreas L."/>
            <person name="Rohde M."/>
            <person name="Galperin M.Y."/>
            <person name="Jogler C."/>
        </authorList>
    </citation>
    <scope>NUCLEOTIDE SEQUENCE [LARGE SCALE GENOMIC DNA]</scope>
    <source>
        <strain evidence="3 4">Pr1d</strain>
    </source>
</reference>
<accession>A0A5B9QBI1</accession>
<dbReference type="InterPro" id="IPR051450">
    <property type="entry name" value="Gfo/Idh/MocA_Oxidoreductases"/>
</dbReference>
<dbReference type="PANTHER" id="PTHR43377">
    <property type="entry name" value="BILIVERDIN REDUCTASE A"/>
    <property type="match status" value="1"/>
</dbReference>
<dbReference type="GO" id="GO:0000166">
    <property type="term" value="F:nucleotide binding"/>
    <property type="evidence" value="ECO:0007669"/>
    <property type="project" value="InterPro"/>
</dbReference>
<dbReference type="SUPFAM" id="SSF55347">
    <property type="entry name" value="Glyceraldehyde-3-phosphate dehydrogenase-like, C-terminal domain"/>
    <property type="match status" value="1"/>
</dbReference>
<dbReference type="GO" id="GO:0016491">
    <property type="term" value="F:oxidoreductase activity"/>
    <property type="evidence" value="ECO:0007669"/>
    <property type="project" value="UniProtKB-KW"/>
</dbReference>
<dbReference type="SUPFAM" id="SSF51735">
    <property type="entry name" value="NAD(P)-binding Rossmann-fold domains"/>
    <property type="match status" value="1"/>
</dbReference>
<dbReference type="AlphaFoldDB" id="A0A5B9QBI1"/>
<dbReference type="Pfam" id="PF02894">
    <property type="entry name" value="GFO_IDH_MocA_C"/>
    <property type="match status" value="1"/>
</dbReference>
<dbReference type="EMBL" id="CP042913">
    <property type="protein sequence ID" value="QEG36298.1"/>
    <property type="molecule type" value="Genomic_DNA"/>
</dbReference>
<dbReference type="Proteomes" id="UP000323917">
    <property type="component" value="Chromosome"/>
</dbReference>
<feature type="domain" description="Gfo/Idh/MocA-like oxidoreductase C-terminal" evidence="2">
    <location>
        <begin position="175"/>
        <end position="456"/>
    </location>
</feature>
<dbReference type="Gene3D" id="3.40.50.720">
    <property type="entry name" value="NAD(P)-binding Rossmann-like Domain"/>
    <property type="match status" value="1"/>
</dbReference>
<keyword evidence="3" id="KW-0560">Oxidoreductase</keyword>
<proteinExistence type="predicted"/>
<evidence type="ECO:0000313" key="4">
    <source>
        <dbReference type="Proteomes" id="UP000323917"/>
    </source>
</evidence>
<dbReference type="Pfam" id="PF01408">
    <property type="entry name" value="GFO_IDH_MocA"/>
    <property type="match status" value="1"/>
</dbReference>
<organism evidence="3 4">
    <name type="scientific">Bythopirellula goksoeyrii</name>
    <dbReference type="NCBI Taxonomy" id="1400387"/>
    <lineage>
        <taxon>Bacteria</taxon>
        <taxon>Pseudomonadati</taxon>
        <taxon>Planctomycetota</taxon>
        <taxon>Planctomycetia</taxon>
        <taxon>Pirellulales</taxon>
        <taxon>Lacipirellulaceae</taxon>
        <taxon>Bythopirellula</taxon>
    </lineage>
</organism>
<dbReference type="EC" id="1.-.-.-" evidence="3"/>
<dbReference type="KEGG" id="bgok:Pr1d_36100"/>
<sequence>MMAVASSRRTFVAALSMLAAGAVLTPASFGSTLKGRKLKVVMVGTGIRGTGFWAKRLLEKYSNLVEFVGLCDINPGRLEYAKKFLGLDCDTYADSDFENMLNETKPDLVIVTTTDCTHHKYIISSLELGYDVLTEKPLTTDESKCQQILDAERKSNNNVIVGFNYRWNAYNTKIKQLLSEEVIGKVTSVDFHWYLNTYHGASYFRRWHGLRHVGGTLWVHKATHHFDLMNWWLDSDPEEVFAFGALEKYGSAGPYRGNSCRDCQYTKRCDFYWDITNEKEDMDLYVANEEYDGYVRDNCLFREEINIYDKMSAQVRYKNNVILNYSLTTYSPFEGWRVAFNGTKGRLEARLDIPYDGERTFSQKDLHDLEMNQDGSENVTSEQIIVHQLWEKHDTVKVSLDRTGHGGGDEKLQEKLFQDPDATDPYNRVAGLRDGAMSIMVGIAARKSIERGEPVRIAELIDLEPREKRI</sequence>
<protein>
    <submittedName>
        <fullName evidence="3">Oxidoreductase YteT</fullName>
        <ecNumber evidence="3">1.-.-.-</ecNumber>
    </submittedName>
</protein>
<dbReference type="InterPro" id="IPR004104">
    <property type="entry name" value="Gfo/Idh/MocA-like_OxRdtase_C"/>
</dbReference>
<dbReference type="InterPro" id="IPR036291">
    <property type="entry name" value="NAD(P)-bd_dom_sf"/>
</dbReference>
<dbReference type="PANTHER" id="PTHR43377:SF2">
    <property type="entry name" value="BINDING ROSSMANN FOLD OXIDOREDUCTASE, PUTATIVE (AFU_ORTHOLOGUE AFUA_4G00560)-RELATED"/>
    <property type="match status" value="1"/>
</dbReference>
<dbReference type="RefSeq" id="WP_210417753.1">
    <property type="nucleotide sequence ID" value="NZ_CP042913.1"/>
</dbReference>
<dbReference type="InterPro" id="IPR000683">
    <property type="entry name" value="Gfo/Idh/MocA-like_OxRdtase_N"/>
</dbReference>
<evidence type="ECO:0000259" key="1">
    <source>
        <dbReference type="Pfam" id="PF01408"/>
    </source>
</evidence>
<evidence type="ECO:0000313" key="3">
    <source>
        <dbReference type="EMBL" id="QEG36298.1"/>
    </source>
</evidence>
<evidence type="ECO:0000259" key="2">
    <source>
        <dbReference type="Pfam" id="PF02894"/>
    </source>
</evidence>
<dbReference type="Gene3D" id="3.30.360.10">
    <property type="entry name" value="Dihydrodipicolinate Reductase, domain 2"/>
    <property type="match status" value="1"/>
</dbReference>
<keyword evidence="4" id="KW-1185">Reference proteome</keyword>
<feature type="domain" description="Gfo/Idh/MocA-like oxidoreductase N-terminal" evidence="1">
    <location>
        <begin position="38"/>
        <end position="163"/>
    </location>
</feature>